<protein>
    <submittedName>
        <fullName evidence="1">Uncharacterized protein</fullName>
    </submittedName>
</protein>
<evidence type="ECO:0000313" key="1">
    <source>
        <dbReference type="EMBL" id="KOH46570.1"/>
    </source>
</evidence>
<keyword evidence="2" id="KW-1185">Reference proteome</keyword>
<dbReference type="STRING" id="1409788.NC99_05470"/>
<gene>
    <name evidence="1" type="ORF">NC99_05470</name>
</gene>
<name>A0A0L8VDL3_9BACT</name>
<dbReference type="EMBL" id="LGIA01000024">
    <property type="protein sequence ID" value="KOH46570.1"/>
    <property type="molecule type" value="Genomic_DNA"/>
</dbReference>
<dbReference type="Proteomes" id="UP000036958">
    <property type="component" value="Unassembled WGS sequence"/>
</dbReference>
<sequence>MKWQTVDYVPFSLKWTLTGNQYFFVIFAQNFSRNTSN</sequence>
<organism evidence="1 2">
    <name type="scientific">Sunxiuqinia dokdonensis</name>
    <dbReference type="NCBI Taxonomy" id="1409788"/>
    <lineage>
        <taxon>Bacteria</taxon>
        <taxon>Pseudomonadati</taxon>
        <taxon>Bacteroidota</taxon>
        <taxon>Bacteroidia</taxon>
        <taxon>Marinilabiliales</taxon>
        <taxon>Prolixibacteraceae</taxon>
        <taxon>Sunxiuqinia</taxon>
    </lineage>
</organism>
<dbReference type="AlphaFoldDB" id="A0A0L8VDL3"/>
<evidence type="ECO:0000313" key="2">
    <source>
        <dbReference type="Proteomes" id="UP000036958"/>
    </source>
</evidence>
<accession>A0A0L8VDL3</accession>
<reference evidence="2" key="1">
    <citation type="submission" date="2015-07" db="EMBL/GenBank/DDBJ databases">
        <title>Genome sequencing of Sunxiuqinia dokdonensis strain SK.</title>
        <authorList>
            <person name="Ahn S."/>
            <person name="Kim B.-C."/>
        </authorList>
    </citation>
    <scope>NUCLEOTIDE SEQUENCE [LARGE SCALE GENOMIC DNA]</scope>
    <source>
        <strain evidence="2">SK</strain>
    </source>
</reference>
<proteinExistence type="predicted"/>
<comment type="caution">
    <text evidence="1">The sequence shown here is derived from an EMBL/GenBank/DDBJ whole genome shotgun (WGS) entry which is preliminary data.</text>
</comment>